<keyword evidence="5 16" id="KW-0285">Flavoprotein</keyword>
<reference evidence="19 20" key="1">
    <citation type="submission" date="2019-02" db="EMBL/GenBank/DDBJ databases">
        <title>Deep-cultivation of Planctomycetes and their phenomic and genomic characterization uncovers novel biology.</title>
        <authorList>
            <person name="Wiegand S."/>
            <person name="Jogler M."/>
            <person name="Boedeker C."/>
            <person name="Pinto D."/>
            <person name="Vollmers J."/>
            <person name="Rivas-Marin E."/>
            <person name="Kohn T."/>
            <person name="Peeters S.H."/>
            <person name="Heuer A."/>
            <person name="Rast P."/>
            <person name="Oberbeckmann S."/>
            <person name="Bunk B."/>
            <person name="Jeske O."/>
            <person name="Meyerdierks A."/>
            <person name="Storesund J.E."/>
            <person name="Kallscheuer N."/>
            <person name="Luecker S."/>
            <person name="Lage O.M."/>
            <person name="Pohl T."/>
            <person name="Merkel B.J."/>
            <person name="Hornburger P."/>
            <person name="Mueller R.-W."/>
            <person name="Bruemmer F."/>
            <person name="Labrenz M."/>
            <person name="Spormann A.M."/>
            <person name="Op Den Camp H."/>
            <person name="Overmann J."/>
            <person name="Amann R."/>
            <person name="Jetten M.S.M."/>
            <person name="Mascher T."/>
            <person name="Medema M.H."/>
            <person name="Devos D.P."/>
            <person name="Kaster A.-K."/>
            <person name="Ovreas L."/>
            <person name="Rohde M."/>
            <person name="Galperin M.Y."/>
            <person name="Jogler C."/>
        </authorList>
    </citation>
    <scope>NUCLEOTIDE SEQUENCE [LARGE SCALE GENOMIC DNA]</scope>
    <source>
        <strain evidence="19 20">KOR42</strain>
    </source>
</reference>
<evidence type="ECO:0000259" key="18">
    <source>
        <dbReference type="SMART" id="SM00900"/>
    </source>
</evidence>
<evidence type="ECO:0000256" key="13">
    <source>
        <dbReference type="ARBA" id="ARBA00023075"/>
    </source>
</evidence>
<dbReference type="SMART" id="SM00900">
    <property type="entry name" value="FMN_bind"/>
    <property type="match status" value="1"/>
</dbReference>
<evidence type="ECO:0000256" key="3">
    <source>
        <dbReference type="ARBA" id="ARBA00022519"/>
    </source>
</evidence>
<evidence type="ECO:0000256" key="7">
    <source>
        <dbReference type="ARBA" id="ARBA00022692"/>
    </source>
</evidence>
<gene>
    <name evidence="16 19" type="primary">nqrC</name>
    <name evidence="19" type="ORF">KOR42_20620</name>
</gene>
<dbReference type="GO" id="GO:0005886">
    <property type="term" value="C:plasma membrane"/>
    <property type="evidence" value="ECO:0007669"/>
    <property type="project" value="UniProtKB-SubCell"/>
</dbReference>
<accession>A0A5C5X6X8</accession>
<keyword evidence="1 16" id="KW-0813">Transport</keyword>
<dbReference type="GO" id="GO:0010181">
    <property type="term" value="F:FMN binding"/>
    <property type="evidence" value="ECO:0007669"/>
    <property type="project" value="UniProtKB-UniRule"/>
</dbReference>
<evidence type="ECO:0000256" key="2">
    <source>
        <dbReference type="ARBA" id="ARBA00022475"/>
    </source>
</evidence>
<evidence type="ECO:0000313" key="20">
    <source>
        <dbReference type="Proteomes" id="UP000317243"/>
    </source>
</evidence>
<dbReference type="RefSeq" id="WP_231740830.1">
    <property type="nucleotide sequence ID" value="NZ_SIHI01000001.1"/>
</dbReference>
<feature type="modified residue" description="FMN phosphoryl threonine" evidence="16">
    <location>
        <position position="257"/>
    </location>
</feature>
<evidence type="ECO:0000256" key="8">
    <source>
        <dbReference type="ARBA" id="ARBA00022967"/>
    </source>
</evidence>
<dbReference type="PANTHER" id="PTHR37838:SF1">
    <property type="entry name" value="NA(+)-TRANSLOCATING NADH-QUINONE REDUCTASE SUBUNIT C"/>
    <property type="match status" value="1"/>
</dbReference>
<keyword evidence="12 16" id="KW-0406">Ion transport</keyword>
<dbReference type="Proteomes" id="UP000317243">
    <property type="component" value="Unassembled WGS sequence"/>
</dbReference>
<keyword evidence="11 16" id="KW-0915">Sodium</keyword>
<keyword evidence="20" id="KW-1185">Reference proteome</keyword>
<comment type="similarity">
    <text evidence="16 17">Belongs to the NqrC family.</text>
</comment>
<evidence type="ECO:0000256" key="15">
    <source>
        <dbReference type="ARBA" id="ARBA00023201"/>
    </source>
</evidence>
<keyword evidence="8 16" id="KW-1278">Translocase</keyword>
<dbReference type="NCBIfam" id="NF003749">
    <property type="entry name" value="PRK05346.1-5"/>
    <property type="match status" value="1"/>
</dbReference>
<dbReference type="HAMAP" id="MF_00427">
    <property type="entry name" value="NqrC"/>
    <property type="match status" value="1"/>
</dbReference>
<evidence type="ECO:0000256" key="4">
    <source>
        <dbReference type="ARBA" id="ARBA00022553"/>
    </source>
</evidence>
<evidence type="ECO:0000256" key="14">
    <source>
        <dbReference type="ARBA" id="ARBA00023136"/>
    </source>
</evidence>
<feature type="transmembrane region" description="Helical" evidence="16">
    <location>
        <begin position="27"/>
        <end position="55"/>
    </location>
</feature>
<dbReference type="EC" id="7.2.1.1" evidence="16 17"/>
<name>A0A5C5X6X8_9PLAN</name>
<keyword evidence="3" id="KW-0997">Cell inner membrane</keyword>
<keyword evidence="19" id="KW-0560">Oxidoreductase</keyword>
<keyword evidence="10 16" id="KW-0520">NAD</keyword>
<comment type="subcellular location">
    <subcellularLocation>
        <location evidence="16">Cell membrane</location>
        <topology evidence="16">Single-pass membrane protein</topology>
    </subcellularLocation>
</comment>
<keyword evidence="15 16" id="KW-0739">Sodium transport</keyword>
<dbReference type="InterPro" id="IPR007329">
    <property type="entry name" value="FMN-bd"/>
</dbReference>
<evidence type="ECO:0000256" key="1">
    <source>
        <dbReference type="ARBA" id="ARBA00022448"/>
    </source>
</evidence>
<keyword evidence="14 16" id="KW-0472">Membrane</keyword>
<keyword evidence="2 16" id="KW-1003">Cell membrane</keyword>
<comment type="catalytic activity">
    <reaction evidence="16 17">
        <text>a ubiquinone + n Na(+)(in) + NADH + H(+) = a ubiquinol + n Na(+)(out) + NAD(+)</text>
        <dbReference type="Rhea" id="RHEA:47748"/>
        <dbReference type="Rhea" id="RHEA-COMP:9565"/>
        <dbReference type="Rhea" id="RHEA-COMP:9566"/>
        <dbReference type="ChEBI" id="CHEBI:15378"/>
        <dbReference type="ChEBI" id="CHEBI:16389"/>
        <dbReference type="ChEBI" id="CHEBI:17976"/>
        <dbReference type="ChEBI" id="CHEBI:29101"/>
        <dbReference type="ChEBI" id="CHEBI:57540"/>
        <dbReference type="ChEBI" id="CHEBI:57945"/>
        <dbReference type="EC" id="7.2.1.1"/>
    </reaction>
</comment>
<evidence type="ECO:0000256" key="11">
    <source>
        <dbReference type="ARBA" id="ARBA00023053"/>
    </source>
</evidence>
<keyword evidence="13 16" id="KW-0830">Ubiquinone</keyword>
<dbReference type="GO" id="GO:0006814">
    <property type="term" value="P:sodium ion transport"/>
    <property type="evidence" value="ECO:0007669"/>
    <property type="project" value="UniProtKB-UniRule"/>
</dbReference>
<dbReference type="EMBL" id="SIHI01000001">
    <property type="protein sequence ID" value="TWT58680.1"/>
    <property type="molecule type" value="Genomic_DNA"/>
</dbReference>
<comment type="subunit">
    <text evidence="16 17">Composed of six subunits; NqrA, NqrB, NqrC, NqrD, NqrE and NqrF.</text>
</comment>
<evidence type="ECO:0000256" key="5">
    <source>
        <dbReference type="ARBA" id="ARBA00022630"/>
    </source>
</evidence>
<dbReference type="NCBIfam" id="TIGR01938">
    <property type="entry name" value="nqrC"/>
    <property type="match status" value="1"/>
</dbReference>
<sequence>MDSENELNDNLNDAAEETHESFNPNSFIGTLSVAVVLCLVCSLVVSVAAVALRPIQQRNQENKMKRNVLIAAGLWDPETSTDQDIPEMFKSIETVAVNLPGRAEDAPIPGTLNEEVDLNTYNQVKAAKDPHQSIFIADEDVDDIAGIKRRETVGLAYLVNDSSGKLETVVVPIYGKGLWSTLYGYIALEADCRTVRGITFYQHGETPGLGGEVDNPKWKAQWVGKEIISADGVPDLKVTKPGNATADNQVDGLSGATITSSGVERTVRYWLGEDAYGPFLDRIREQ</sequence>
<proteinExistence type="inferred from homology"/>
<dbReference type="PANTHER" id="PTHR37838">
    <property type="entry name" value="NA(+)-TRANSLOCATING NADH-QUINONE REDUCTASE SUBUNIT C"/>
    <property type="match status" value="1"/>
</dbReference>
<comment type="caution">
    <text evidence="19">The sequence shown here is derived from an EMBL/GenBank/DDBJ whole genome shotgun (WGS) entry which is preliminary data.</text>
</comment>
<evidence type="ECO:0000313" key="19">
    <source>
        <dbReference type="EMBL" id="TWT58680.1"/>
    </source>
</evidence>
<keyword evidence="6 16" id="KW-0288">FMN</keyword>
<comment type="caution">
    <text evidence="16">Lacks conserved residue(s) required for the propagation of feature annotation.</text>
</comment>
<keyword evidence="9 16" id="KW-1133">Transmembrane helix</keyword>
<evidence type="ECO:0000256" key="6">
    <source>
        <dbReference type="ARBA" id="ARBA00022643"/>
    </source>
</evidence>
<evidence type="ECO:0000256" key="10">
    <source>
        <dbReference type="ARBA" id="ARBA00023027"/>
    </source>
</evidence>
<organism evidence="19 20">
    <name type="scientific">Thalassoglobus neptunius</name>
    <dbReference type="NCBI Taxonomy" id="1938619"/>
    <lineage>
        <taxon>Bacteria</taxon>
        <taxon>Pseudomonadati</taxon>
        <taxon>Planctomycetota</taxon>
        <taxon>Planctomycetia</taxon>
        <taxon>Planctomycetales</taxon>
        <taxon>Planctomycetaceae</taxon>
        <taxon>Thalassoglobus</taxon>
    </lineage>
</organism>
<dbReference type="Pfam" id="PF04205">
    <property type="entry name" value="FMN_bind"/>
    <property type="match status" value="1"/>
</dbReference>
<comment type="function">
    <text evidence="16">NQR complex catalyzes the reduction of ubiquinone-1 to ubiquinol by two successive reactions, coupled with the transport of Na(+) ions from the cytoplasm to the periplasm. NqrA to NqrE are probably involved in the second step, the conversion of ubisemiquinone to ubiquinol.</text>
</comment>
<dbReference type="AlphaFoldDB" id="A0A5C5X6X8"/>
<evidence type="ECO:0000256" key="9">
    <source>
        <dbReference type="ARBA" id="ARBA00022989"/>
    </source>
</evidence>
<evidence type="ECO:0000256" key="17">
    <source>
        <dbReference type="PIRNR" id="PIRNR009437"/>
    </source>
</evidence>
<dbReference type="PIRSF" id="PIRSF009437">
    <property type="entry name" value="NQR-1_subunit_C"/>
    <property type="match status" value="1"/>
</dbReference>
<dbReference type="InterPro" id="IPR010204">
    <property type="entry name" value="NqrC"/>
</dbReference>
<feature type="domain" description="FMN-binding" evidence="18">
    <location>
        <begin position="177"/>
        <end position="274"/>
    </location>
</feature>
<keyword evidence="4 16" id="KW-0597">Phosphoprotein</keyword>
<comment type="cofactor">
    <cofactor evidence="16 17">
        <name>FMN</name>
        <dbReference type="ChEBI" id="CHEBI:58210"/>
    </cofactor>
</comment>
<keyword evidence="7 16" id="KW-0812">Transmembrane</keyword>
<evidence type="ECO:0000256" key="12">
    <source>
        <dbReference type="ARBA" id="ARBA00023065"/>
    </source>
</evidence>
<evidence type="ECO:0000256" key="16">
    <source>
        <dbReference type="HAMAP-Rule" id="MF_00427"/>
    </source>
</evidence>
<dbReference type="GO" id="GO:0016655">
    <property type="term" value="F:oxidoreductase activity, acting on NAD(P)H, quinone or similar compound as acceptor"/>
    <property type="evidence" value="ECO:0007669"/>
    <property type="project" value="UniProtKB-UniRule"/>
</dbReference>
<protein>
    <recommendedName>
        <fullName evidence="16 17">Na(+)-translocating NADH-quinone reductase subunit C</fullName>
        <shortName evidence="16 17">Na(+)-NQR subunit C</shortName>
        <shortName evidence="16 17">Na(+)-translocating NQR subunit C</shortName>
        <ecNumber evidence="16 17">7.2.1.1</ecNumber>
    </recommendedName>
    <alternativeName>
        <fullName evidence="16 17">NQR complex subunit C</fullName>
    </alternativeName>
    <alternativeName>
        <fullName evidence="16 17">NQR-1 subunit C</fullName>
    </alternativeName>
</protein>